<name>A0A7J7L1L2_9MAGN</name>
<dbReference type="PANTHER" id="PTHR15663">
    <property type="entry name" value="COMM DOMAIN-CONTAINING PROTEIN 9"/>
    <property type="match status" value="1"/>
</dbReference>
<dbReference type="OrthoDB" id="1915155at2759"/>
<evidence type="ECO:0000313" key="1">
    <source>
        <dbReference type="EMBL" id="KAF6136511.1"/>
    </source>
</evidence>
<keyword evidence="2" id="KW-1185">Reference proteome</keyword>
<dbReference type="EMBL" id="JACGCM010002693">
    <property type="protein sequence ID" value="KAF6136511.1"/>
    <property type="molecule type" value="Genomic_DNA"/>
</dbReference>
<comment type="caution">
    <text evidence="1">The sequence shown here is derived from an EMBL/GenBank/DDBJ whole genome shotgun (WGS) entry which is preliminary data.</text>
</comment>
<reference evidence="1 2" key="1">
    <citation type="journal article" date="2020" name="IScience">
        <title>Genome Sequencing of the Endangered Kingdonia uniflora (Circaeasteraceae, Ranunculales) Reveals Potential Mechanisms of Evolutionary Specialization.</title>
        <authorList>
            <person name="Sun Y."/>
            <person name="Deng T."/>
            <person name="Zhang A."/>
            <person name="Moore M.J."/>
            <person name="Landis J.B."/>
            <person name="Lin N."/>
            <person name="Zhang H."/>
            <person name="Zhang X."/>
            <person name="Huang J."/>
            <person name="Zhang X."/>
            <person name="Sun H."/>
            <person name="Wang H."/>
        </authorList>
    </citation>
    <scope>NUCLEOTIDE SEQUENCE [LARGE SCALE GENOMIC DNA]</scope>
    <source>
        <strain evidence="1">TB1705</strain>
        <tissue evidence="1">Leaf</tissue>
    </source>
</reference>
<dbReference type="PANTHER" id="PTHR15663:SF6">
    <property type="entry name" value="COMM DOMAIN-CONTAINING PROTEIN-RELATED"/>
    <property type="match status" value="1"/>
</dbReference>
<evidence type="ECO:0000313" key="2">
    <source>
        <dbReference type="Proteomes" id="UP000541444"/>
    </source>
</evidence>
<gene>
    <name evidence="1" type="ORF">GIB67_035070</name>
</gene>
<organism evidence="1 2">
    <name type="scientific">Kingdonia uniflora</name>
    <dbReference type="NCBI Taxonomy" id="39325"/>
    <lineage>
        <taxon>Eukaryota</taxon>
        <taxon>Viridiplantae</taxon>
        <taxon>Streptophyta</taxon>
        <taxon>Embryophyta</taxon>
        <taxon>Tracheophyta</taxon>
        <taxon>Spermatophyta</taxon>
        <taxon>Magnoliopsida</taxon>
        <taxon>Ranunculales</taxon>
        <taxon>Circaeasteraceae</taxon>
        <taxon>Kingdonia</taxon>
    </lineage>
</organism>
<dbReference type="AlphaFoldDB" id="A0A7J7L1L2"/>
<protein>
    <submittedName>
        <fullName evidence="1">Uncharacterized protein</fullName>
    </submittedName>
</protein>
<accession>A0A7J7L1L2</accession>
<proteinExistence type="predicted"/>
<dbReference type="Proteomes" id="UP000541444">
    <property type="component" value="Unassembled WGS sequence"/>
</dbReference>
<sequence>MGEENGNVVFVQLEKLSNSWERDKVGLVFEKLWETRRIGITSEQQRAHLQSLLNLPSLQQLLPVLSCLRSLIRKCVHENLTGDDMLKLFPPNLSPDLQGVLVVLLQKYQSRCKEEASTQQPSLQRAKISCQFKVSMPPPCTTSSAPAPEISLSMWPAQDDHTAHFHHSDVGNGAPRVADTNFTRMNPVSLQGGAGPPNNLVYTFNTQYVKGKENTVADGLSRRKEVLLTLRDSVVGFETLHELYLRDEFFGPLFSDCLAHEGLSDRNARGKNSTHLDYWDASRLTYKGILPHLKSMTWTMKNRNLSPANRVAVISLKVS</sequence>
<dbReference type="InterPro" id="IPR037360">
    <property type="entry name" value="COMMD9"/>
</dbReference>